<keyword evidence="5" id="KW-0408">Iron</keyword>
<dbReference type="Pfam" id="PF20514">
    <property type="entry name" value="WHD_ROXA"/>
    <property type="match status" value="1"/>
</dbReference>
<dbReference type="PANTHER" id="PTHR13096:SF8">
    <property type="entry name" value="RIBOSOMAL OXYGENASE 1"/>
    <property type="match status" value="1"/>
</dbReference>
<dbReference type="Pfam" id="PF08007">
    <property type="entry name" value="JmjC_2"/>
    <property type="match status" value="1"/>
</dbReference>
<dbReference type="PATRIC" id="fig|45074.5.peg.706"/>
<dbReference type="EMBL" id="LNYU01000012">
    <property type="protein sequence ID" value="KTD66018.1"/>
    <property type="molecule type" value="Genomic_DNA"/>
</dbReference>
<evidence type="ECO:0000256" key="1">
    <source>
        <dbReference type="ARBA" id="ARBA00001954"/>
    </source>
</evidence>
<evidence type="ECO:0000256" key="4">
    <source>
        <dbReference type="ARBA" id="ARBA00023002"/>
    </source>
</evidence>
<dbReference type="Proteomes" id="UP000054703">
    <property type="component" value="Unassembled WGS sequence"/>
</dbReference>
<dbReference type="AlphaFoldDB" id="A0A0W0ZA65"/>
<name>A0A0W0ZA65_9GAMM</name>
<organism evidence="7 8">
    <name type="scientific">Legionella santicrucis</name>
    <dbReference type="NCBI Taxonomy" id="45074"/>
    <lineage>
        <taxon>Bacteria</taxon>
        <taxon>Pseudomonadati</taxon>
        <taxon>Pseudomonadota</taxon>
        <taxon>Gammaproteobacteria</taxon>
        <taxon>Legionellales</taxon>
        <taxon>Legionellaceae</taxon>
        <taxon>Legionella</taxon>
    </lineage>
</organism>
<dbReference type="Gene3D" id="2.60.120.650">
    <property type="entry name" value="Cupin"/>
    <property type="match status" value="1"/>
</dbReference>
<comment type="caution">
    <text evidence="7">The sequence shown here is derived from an EMBL/GenBank/DDBJ whole genome shotgun (WGS) entry which is preliminary data.</text>
</comment>
<comment type="cofactor">
    <cofactor evidence="1">
        <name>Fe(2+)</name>
        <dbReference type="ChEBI" id="CHEBI:29033"/>
    </cofactor>
</comment>
<evidence type="ECO:0000256" key="3">
    <source>
        <dbReference type="ARBA" id="ARBA00022964"/>
    </source>
</evidence>
<evidence type="ECO:0000256" key="2">
    <source>
        <dbReference type="ARBA" id="ARBA00022723"/>
    </source>
</evidence>
<dbReference type="CDD" id="cd02208">
    <property type="entry name" value="cupin_RmlC-like"/>
    <property type="match status" value="1"/>
</dbReference>
<dbReference type="InterPro" id="IPR003347">
    <property type="entry name" value="JmjC_dom"/>
</dbReference>
<dbReference type="GO" id="GO:0046872">
    <property type="term" value="F:metal ion binding"/>
    <property type="evidence" value="ECO:0007669"/>
    <property type="project" value="UniProtKB-KW"/>
</dbReference>
<protein>
    <submittedName>
        <fullName evidence="7">Cupin</fullName>
    </submittedName>
</protein>
<dbReference type="SMART" id="SM00558">
    <property type="entry name" value="JmjC"/>
    <property type="match status" value="1"/>
</dbReference>
<reference evidence="7 8" key="1">
    <citation type="submission" date="2015-11" db="EMBL/GenBank/DDBJ databases">
        <title>Genomic analysis of 38 Legionella species identifies large and diverse effector repertoires.</title>
        <authorList>
            <person name="Burstein D."/>
            <person name="Amaro F."/>
            <person name="Zusman T."/>
            <person name="Lifshitz Z."/>
            <person name="Cohen O."/>
            <person name="Gilbert J.A."/>
            <person name="Pupko T."/>
            <person name="Shuman H.A."/>
            <person name="Segal G."/>
        </authorList>
    </citation>
    <scope>NUCLEOTIDE SEQUENCE [LARGE SCALE GENOMIC DNA]</scope>
    <source>
        <strain evidence="7 8">SC-63-C7</strain>
    </source>
</reference>
<keyword evidence="3" id="KW-0223">Dioxygenase</keyword>
<keyword evidence="8" id="KW-1185">Reference proteome</keyword>
<dbReference type="OrthoDB" id="9764016at2"/>
<dbReference type="SUPFAM" id="SSF51197">
    <property type="entry name" value="Clavaminate synthase-like"/>
    <property type="match status" value="1"/>
</dbReference>
<gene>
    <name evidence="7" type="ORF">Lsan_0673</name>
</gene>
<dbReference type="Gene3D" id="3.40.366.30">
    <property type="entry name" value="50S ribosomal protein L16 arginine hydroxylase, Chain A, Domain 2"/>
    <property type="match status" value="1"/>
</dbReference>
<dbReference type="PROSITE" id="PS51184">
    <property type="entry name" value="JMJC"/>
    <property type="match status" value="1"/>
</dbReference>
<keyword evidence="4" id="KW-0560">Oxidoreductase</keyword>
<evidence type="ECO:0000313" key="7">
    <source>
        <dbReference type="EMBL" id="KTD66018.1"/>
    </source>
</evidence>
<dbReference type="STRING" id="45074.Lsan_0673"/>
<evidence type="ECO:0000259" key="6">
    <source>
        <dbReference type="PROSITE" id="PS51184"/>
    </source>
</evidence>
<accession>A0A0W0ZA65</accession>
<evidence type="ECO:0000313" key="8">
    <source>
        <dbReference type="Proteomes" id="UP000054703"/>
    </source>
</evidence>
<dbReference type="InterPro" id="IPR039994">
    <property type="entry name" value="NO66-like"/>
</dbReference>
<keyword evidence="2" id="KW-0479">Metal-binding</keyword>
<dbReference type="InterPro" id="IPR046799">
    <property type="entry name" value="ROXA-like_wH"/>
</dbReference>
<evidence type="ECO:0000256" key="5">
    <source>
        <dbReference type="ARBA" id="ARBA00023004"/>
    </source>
</evidence>
<feature type="domain" description="JmjC" evidence="6">
    <location>
        <begin position="97"/>
        <end position="226"/>
    </location>
</feature>
<dbReference type="PANTHER" id="PTHR13096">
    <property type="entry name" value="MINA53 MYC INDUCED NUCLEAR ANTIGEN"/>
    <property type="match status" value="1"/>
</dbReference>
<dbReference type="GO" id="GO:0016706">
    <property type="term" value="F:2-oxoglutarate-dependent dioxygenase activity"/>
    <property type="evidence" value="ECO:0007669"/>
    <property type="project" value="TreeGrafter"/>
</dbReference>
<sequence>MINLQQISLKTFLSDYWQKRPLVIRKALPEFTHPLSPDELAGLALEEDVESRLVFETPNEKPYWHLKRGPFSESDFSTLPPTHWTLLVQGVDRLIPEVYALLDHFNFIPQWRIDDIMISYAVLHGSVGPHYDNYDVFLYQAKGKREWSLTTKGCNNQNYMKDLELRIMNQFDIEERFILEEGDMLYLPPHVGHYGISLSDECMTYSFGYRSYQGQELLESFSDYLSEKGSFKNLYQDPDWSNLQNTSEIMPSAWLNAQKLLQQLINDEKTMQSWFGCFATRLDQQAELQLPVPLEEDELIDLSGFMKEIKAGLNLIRDASCRFAYQNQNEQSEYQFYINGSTWDIDGVNEDLLRYIANNRYLSYKVLSTYLNTKKNQLLIYNLWKLQWLHTEEILI</sequence>
<proteinExistence type="predicted"/>
<dbReference type="RefSeq" id="WP_058513134.1">
    <property type="nucleotide sequence ID" value="NZ_CAAAIH010000020.1"/>
</dbReference>